<dbReference type="RefSeq" id="WP_073308784.1">
    <property type="nucleotide sequence ID" value="NZ_FQZI01000001.1"/>
</dbReference>
<sequence length="467" mass="54226">MKKIVFSALVLTSLVSCKKEQEAKTETSKLDIEAVSQSLVDNAIIYEANIRQYSPEGTFNAFTRDIPKLKKLGVKVLWLMPIHEIGYKNRKAKGDVSIEQITDSIEKQKYLGSHYSVKDYRSINSNYGTKEDFQKLVKTAHQNGIYVILDWVANHTAWDHPWVTMHNDYYTHDKDGKMIAPFDWTDVAELDYKNPNLRKAMIDDMKYWIKEFNIDGFRCDVAAEVPTDFWENATVELNKIKPVFMLAEAEKPELMKKAFDMQYAWEGHHILNGIAQGKKTVKDFDTYIEKISKTLQPDDIYMNFTSNHDENSWNGTEYERMGDAVETFAALTYTMPGMPLIYNGQEYDLNKRLRFFEKDTIPHSVGHMMTVYEKLGKLKVENPALKGGKNPASYRRIQTSLDDKILAFERENEGKKVIYIANLTKDNQNVKIQTEGNYKDYMNNQEMVLVKDQQLELKPWQYIILAN</sequence>
<evidence type="ECO:0000259" key="3">
    <source>
        <dbReference type="SMART" id="SM00642"/>
    </source>
</evidence>
<evidence type="ECO:0000256" key="2">
    <source>
        <dbReference type="ARBA" id="ARBA00023295"/>
    </source>
</evidence>
<feature type="domain" description="Glycosyl hydrolase family 13 catalytic" evidence="3">
    <location>
        <begin position="33"/>
        <end position="379"/>
    </location>
</feature>
<dbReference type="STRING" id="415425.SAMN05444363_0801"/>
<gene>
    <name evidence="4" type="ORF">SAMN05444363_0801</name>
</gene>
<name>A0A1M6BJK4_9FLAO</name>
<dbReference type="InterPro" id="IPR013780">
    <property type="entry name" value="Glyco_hydro_b"/>
</dbReference>
<evidence type="ECO:0000256" key="1">
    <source>
        <dbReference type="ARBA" id="ARBA00008061"/>
    </source>
</evidence>
<dbReference type="Pfam" id="PF00128">
    <property type="entry name" value="Alpha-amylase"/>
    <property type="match status" value="2"/>
</dbReference>
<dbReference type="SUPFAM" id="SSF51445">
    <property type="entry name" value="(Trans)glycosidases"/>
    <property type="match status" value="1"/>
</dbReference>
<dbReference type="PANTHER" id="PTHR47786:SF2">
    <property type="entry name" value="GLYCOSYL HYDROLASE FAMILY 13 CATALYTIC DOMAIN-CONTAINING PROTEIN"/>
    <property type="match status" value="1"/>
</dbReference>
<proteinExistence type="inferred from homology"/>
<dbReference type="EMBL" id="FQZI01000001">
    <property type="protein sequence ID" value="SHI48876.1"/>
    <property type="molecule type" value="Genomic_DNA"/>
</dbReference>
<dbReference type="OrthoDB" id="9805159at2"/>
<organism evidence="4 5">
    <name type="scientific">Flavobacterium terrae</name>
    <dbReference type="NCBI Taxonomy" id="415425"/>
    <lineage>
        <taxon>Bacteria</taxon>
        <taxon>Pseudomonadati</taxon>
        <taxon>Bacteroidota</taxon>
        <taxon>Flavobacteriia</taxon>
        <taxon>Flavobacteriales</taxon>
        <taxon>Flavobacteriaceae</taxon>
        <taxon>Flavobacterium</taxon>
    </lineage>
</organism>
<dbReference type="SUPFAM" id="SSF51011">
    <property type="entry name" value="Glycosyl hydrolase domain"/>
    <property type="match status" value="1"/>
</dbReference>
<keyword evidence="5" id="KW-1185">Reference proteome</keyword>
<evidence type="ECO:0000313" key="4">
    <source>
        <dbReference type="EMBL" id="SHI48876.1"/>
    </source>
</evidence>
<dbReference type="SMART" id="SM00642">
    <property type="entry name" value="Aamy"/>
    <property type="match status" value="1"/>
</dbReference>
<dbReference type="InterPro" id="IPR056300">
    <property type="entry name" value="SusG-like_C"/>
</dbReference>
<dbReference type="InterPro" id="IPR006047">
    <property type="entry name" value="GH13_cat_dom"/>
</dbReference>
<dbReference type="AlphaFoldDB" id="A0A1M6BJK4"/>
<keyword evidence="2 4" id="KW-0326">Glycosidase</keyword>
<dbReference type="GO" id="GO:0005975">
    <property type="term" value="P:carbohydrate metabolic process"/>
    <property type="evidence" value="ECO:0007669"/>
    <property type="project" value="InterPro"/>
</dbReference>
<dbReference type="PANTHER" id="PTHR47786">
    <property type="entry name" value="ALPHA-1,4-GLUCAN:MALTOSE-1-PHOSPHATE MALTOSYLTRANSFERASE"/>
    <property type="match status" value="1"/>
</dbReference>
<protein>
    <submittedName>
        <fullName evidence="4">Glycosidase</fullName>
    </submittedName>
</protein>
<dbReference type="CDD" id="cd11313">
    <property type="entry name" value="AmyAc_arch_bac_AmyA"/>
    <property type="match status" value="1"/>
</dbReference>
<comment type="similarity">
    <text evidence="1">Belongs to the glycosyl hydrolase 13 family.</text>
</comment>
<dbReference type="Gene3D" id="2.60.40.1180">
    <property type="entry name" value="Golgi alpha-mannosidase II"/>
    <property type="match status" value="1"/>
</dbReference>
<evidence type="ECO:0000313" key="5">
    <source>
        <dbReference type="Proteomes" id="UP000184488"/>
    </source>
</evidence>
<accession>A0A1M6BJK4</accession>
<reference evidence="5" key="1">
    <citation type="submission" date="2016-11" db="EMBL/GenBank/DDBJ databases">
        <authorList>
            <person name="Varghese N."/>
            <person name="Submissions S."/>
        </authorList>
    </citation>
    <scope>NUCLEOTIDE SEQUENCE [LARGE SCALE GENOMIC DNA]</scope>
    <source>
        <strain evidence="5">DSM 18829</strain>
    </source>
</reference>
<dbReference type="GO" id="GO:0016798">
    <property type="term" value="F:hydrolase activity, acting on glycosyl bonds"/>
    <property type="evidence" value="ECO:0007669"/>
    <property type="project" value="UniProtKB-KW"/>
</dbReference>
<dbReference type="Pfam" id="PF23915">
    <property type="entry name" value="SusG_C"/>
    <property type="match status" value="1"/>
</dbReference>
<keyword evidence="2 4" id="KW-0378">Hydrolase</keyword>
<dbReference type="Gene3D" id="3.20.20.80">
    <property type="entry name" value="Glycosidases"/>
    <property type="match status" value="1"/>
</dbReference>
<dbReference type="InterPro" id="IPR017853">
    <property type="entry name" value="GH"/>
</dbReference>
<dbReference type="Proteomes" id="UP000184488">
    <property type="component" value="Unassembled WGS sequence"/>
</dbReference>
<dbReference type="PROSITE" id="PS51257">
    <property type="entry name" value="PROKAR_LIPOPROTEIN"/>
    <property type="match status" value="1"/>
</dbReference>